<dbReference type="Pfam" id="PF23598">
    <property type="entry name" value="LRR_14"/>
    <property type="match status" value="1"/>
</dbReference>
<protein>
    <submittedName>
        <fullName evidence="12">Uncharacterized protein</fullName>
    </submittedName>
</protein>
<keyword evidence="8" id="KW-0732">Signal</keyword>
<evidence type="ECO:0000256" key="8">
    <source>
        <dbReference type="SAM" id="SignalP"/>
    </source>
</evidence>
<dbReference type="InterPro" id="IPR050905">
    <property type="entry name" value="Plant_NBS-LRR"/>
</dbReference>
<keyword evidence="2" id="KW-0433">Leucine-rich repeat</keyword>
<keyword evidence="7" id="KW-0175">Coiled coil</keyword>
<dbReference type="HOGENOM" id="CLU_000427_4_0_1"/>
<evidence type="ECO:0000256" key="6">
    <source>
        <dbReference type="ARBA" id="ARBA00022840"/>
    </source>
</evidence>
<dbReference type="InterPro" id="IPR058922">
    <property type="entry name" value="WHD_DRP"/>
</dbReference>
<feature type="signal peptide" evidence="8">
    <location>
        <begin position="1"/>
        <end position="17"/>
    </location>
</feature>
<sequence>MADWLLLIPWNKIFTAACGCFLSDRNYIHLMESNLDALETTMDELKNRRDDLLGRVAIEEDKGLQRLAQVNGWLSRVKSVESQFNDMLAARSTETGRLCLFGYCSNDCVSSYNYGQKVMENLEEAEKKHIQTTIGLDTMVGNVWESLMNDEIRTLGLYGMGGVGKTTLLACINNKFVELESEFDVVIWVVVSKEFQFEGIQDQILGRIRLDKEWERETENKKASLINNNLKRKKFVLLLDDIWSKVDLYKIGVPPPTRENGSKIVFTRRSKEVCKYMKADEQIKVDCLSPVEAWELFRITIGDIILSSHQDIPALARIVAAKCHGLPLALNVIGETMACKDTIQEWRHAINVLNSPGHKFPERILRVLKFSYDSLKNGENQSCFLYCSLFPEDFEIEKEKLIEYWICEGYINTNRYEDGGTNQGYDIIGLLVRAHLLIECELTDKVKMHDVIREMALWINSDFGKQQETICVKSVPTAPTFQVSTLLLPYNKLVNISVGFFRVMPKLVVLDLSTNMSLIELPEEISNLCSLQYLNLSSTRIKSLPVGKLRKLIYLNLEFSYKLESLVGIAATLPNLQVLKLFYSHVCVDDRLMEELEHLEHMKILAVTIEDAMILERIQGMDRLASSIRSLCLINMSTPRVILSTTALGSLQQLAVRSCNISEITIDWESKERRELSPMEIHPSTRTCSSKFVSYINEKAKKKRQRTFPEEFWFLCSLFMI</sequence>
<evidence type="ECO:0000313" key="13">
    <source>
        <dbReference type="Proteomes" id="UP000008694"/>
    </source>
</evidence>
<dbReference type="STRING" id="81972.D7MHX2"/>
<dbReference type="Pfam" id="PF23559">
    <property type="entry name" value="WHD_DRP"/>
    <property type="match status" value="1"/>
</dbReference>
<dbReference type="Gene3D" id="3.80.10.10">
    <property type="entry name" value="Ribonuclease Inhibitor"/>
    <property type="match status" value="1"/>
</dbReference>
<dbReference type="Proteomes" id="UP000008694">
    <property type="component" value="Unassembled WGS sequence"/>
</dbReference>
<keyword evidence="6" id="KW-0067">ATP-binding</keyword>
<name>D7MHX2_ARALL</name>
<evidence type="ECO:0000259" key="9">
    <source>
        <dbReference type="Pfam" id="PF00931"/>
    </source>
</evidence>
<dbReference type="Gramene" id="fgenesh2_kg.7__3073__AT5G43730.1">
    <property type="protein sequence ID" value="fgenesh2_kg.7__3073__AT5G43730.1"/>
    <property type="gene ID" value="fgenesh2_kg.7__3073__AT5G43730.1"/>
</dbReference>
<evidence type="ECO:0000313" key="12">
    <source>
        <dbReference type="EMBL" id="EFH44706.1"/>
    </source>
</evidence>
<dbReference type="EMBL" id="GL348719">
    <property type="protein sequence ID" value="EFH44706.1"/>
    <property type="molecule type" value="Genomic_DNA"/>
</dbReference>
<dbReference type="InterPro" id="IPR042197">
    <property type="entry name" value="Apaf_helical"/>
</dbReference>
<feature type="domain" description="Disease resistance protein winged helix" evidence="10">
    <location>
        <begin position="389"/>
        <end position="456"/>
    </location>
</feature>
<dbReference type="SUPFAM" id="SSF52540">
    <property type="entry name" value="P-loop containing nucleoside triphosphate hydrolases"/>
    <property type="match status" value="1"/>
</dbReference>
<evidence type="ECO:0000256" key="4">
    <source>
        <dbReference type="ARBA" id="ARBA00022741"/>
    </source>
</evidence>
<dbReference type="Gene3D" id="1.10.8.430">
    <property type="entry name" value="Helical domain of apoptotic protease-activating factors"/>
    <property type="match status" value="1"/>
</dbReference>
<comment type="similarity">
    <text evidence="1">Belongs to the disease resistance NB-LRR family.</text>
</comment>
<dbReference type="Pfam" id="PF00931">
    <property type="entry name" value="NB-ARC"/>
    <property type="match status" value="1"/>
</dbReference>
<dbReference type="InterPro" id="IPR036388">
    <property type="entry name" value="WH-like_DNA-bd_sf"/>
</dbReference>
<dbReference type="GO" id="GO:0006952">
    <property type="term" value="P:defense response"/>
    <property type="evidence" value="ECO:0007669"/>
    <property type="project" value="UniProtKB-KW"/>
</dbReference>
<dbReference type="InterPro" id="IPR002182">
    <property type="entry name" value="NB-ARC"/>
</dbReference>
<dbReference type="InterPro" id="IPR027417">
    <property type="entry name" value="P-loop_NTPase"/>
</dbReference>
<evidence type="ECO:0000256" key="5">
    <source>
        <dbReference type="ARBA" id="ARBA00022821"/>
    </source>
</evidence>
<dbReference type="PRINTS" id="PR00364">
    <property type="entry name" value="DISEASERSIST"/>
</dbReference>
<proteinExistence type="inferred from homology"/>
<dbReference type="FunFam" id="3.40.50.300:FF:001091">
    <property type="entry name" value="Probable disease resistance protein At1g61300"/>
    <property type="match status" value="1"/>
</dbReference>
<dbReference type="GO" id="GO:0043531">
    <property type="term" value="F:ADP binding"/>
    <property type="evidence" value="ECO:0007669"/>
    <property type="project" value="InterPro"/>
</dbReference>
<dbReference type="PANTHER" id="PTHR33463:SF220">
    <property type="entry name" value="NB-ARC DOMAIN-CONTAINING PROTEIN"/>
    <property type="match status" value="1"/>
</dbReference>
<dbReference type="AlphaFoldDB" id="D7MHX2"/>
<feature type="domain" description="NB-ARC" evidence="9">
    <location>
        <begin position="137"/>
        <end position="298"/>
    </location>
</feature>
<feature type="chain" id="PRO_5003103687" evidence="8">
    <location>
        <begin position="18"/>
        <end position="721"/>
    </location>
</feature>
<evidence type="ECO:0000259" key="10">
    <source>
        <dbReference type="Pfam" id="PF23559"/>
    </source>
</evidence>
<keyword evidence="4" id="KW-0547">Nucleotide-binding</keyword>
<organism evidence="13">
    <name type="scientific">Arabidopsis lyrata subsp. lyrata</name>
    <name type="common">Lyre-leaved rock-cress</name>
    <dbReference type="NCBI Taxonomy" id="81972"/>
    <lineage>
        <taxon>Eukaryota</taxon>
        <taxon>Viridiplantae</taxon>
        <taxon>Streptophyta</taxon>
        <taxon>Embryophyta</taxon>
        <taxon>Tracheophyta</taxon>
        <taxon>Spermatophyta</taxon>
        <taxon>Magnoliopsida</taxon>
        <taxon>eudicotyledons</taxon>
        <taxon>Gunneridae</taxon>
        <taxon>Pentapetalae</taxon>
        <taxon>rosids</taxon>
        <taxon>malvids</taxon>
        <taxon>Brassicales</taxon>
        <taxon>Brassicaceae</taxon>
        <taxon>Camelineae</taxon>
        <taxon>Arabidopsis</taxon>
    </lineage>
</organism>
<gene>
    <name evidence="12" type="ORF">ARALYDRAFT_493640</name>
</gene>
<dbReference type="InterPro" id="IPR032675">
    <property type="entry name" value="LRR_dom_sf"/>
</dbReference>
<dbReference type="Gene3D" id="3.40.50.300">
    <property type="entry name" value="P-loop containing nucleotide triphosphate hydrolases"/>
    <property type="match status" value="1"/>
</dbReference>
<dbReference type="eggNOG" id="KOG4658">
    <property type="taxonomic scope" value="Eukaryota"/>
</dbReference>
<feature type="coiled-coil region" evidence="7">
    <location>
        <begin position="28"/>
        <end position="62"/>
    </location>
</feature>
<keyword evidence="3" id="KW-0677">Repeat</keyword>
<accession>D7MHX2</accession>
<dbReference type="SUPFAM" id="SSF52058">
    <property type="entry name" value="L domain-like"/>
    <property type="match status" value="1"/>
</dbReference>
<dbReference type="FunFam" id="1.10.8.430:FF:000003">
    <property type="entry name" value="Probable disease resistance protein At5g66910"/>
    <property type="match status" value="1"/>
</dbReference>
<evidence type="ECO:0000256" key="2">
    <source>
        <dbReference type="ARBA" id="ARBA00022614"/>
    </source>
</evidence>
<keyword evidence="13" id="KW-1185">Reference proteome</keyword>
<feature type="domain" description="Disease resistance R13L4/SHOC-2-like LRR" evidence="11">
    <location>
        <begin position="492"/>
        <end position="661"/>
    </location>
</feature>
<reference evidence="13" key="1">
    <citation type="journal article" date="2011" name="Nat. Genet.">
        <title>The Arabidopsis lyrata genome sequence and the basis of rapid genome size change.</title>
        <authorList>
            <person name="Hu T.T."/>
            <person name="Pattyn P."/>
            <person name="Bakker E.G."/>
            <person name="Cao J."/>
            <person name="Cheng J.-F."/>
            <person name="Clark R.M."/>
            <person name="Fahlgren N."/>
            <person name="Fawcett J.A."/>
            <person name="Grimwood J."/>
            <person name="Gundlach H."/>
            <person name="Haberer G."/>
            <person name="Hollister J.D."/>
            <person name="Ossowski S."/>
            <person name="Ottilar R.P."/>
            <person name="Salamov A.A."/>
            <person name="Schneeberger K."/>
            <person name="Spannagl M."/>
            <person name="Wang X."/>
            <person name="Yang L."/>
            <person name="Nasrallah M.E."/>
            <person name="Bergelson J."/>
            <person name="Carrington J.C."/>
            <person name="Gaut B.S."/>
            <person name="Schmutz J."/>
            <person name="Mayer K.F.X."/>
            <person name="Van de Peer Y."/>
            <person name="Grigoriev I.V."/>
            <person name="Nordborg M."/>
            <person name="Weigel D."/>
            <person name="Guo Y.-L."/>
        </authorList>
    </citation>
    <scope>NUCLEOTIDE SEQUENCE [LARGE SCALE GENOMIC DNA]</scope>
    <source>
        <strain evidence="13">cv. MN47</strain>
    </source>
</reference>
<dbReference type="InterPro" id="IPR055414">
    <property type="entry name" value="LRR_R13L4/SHOC2-like"/>
</dbReference>
<keyword evidence="5" id="KW-0611">Plant defense</keyword>
<evidence type="ECO:0000259" key="11">
    <source>
        <dbReference type="Pfam" id="PF23598"/>
    </source>
</evidence>
<dbReference type="Gene3D" id="1.10.10.10">
    <property type="entry name" value="Winged helix-like DNA-binding domain superfamily/Winged helix DNA-binding domain"/>
    <property type="match status" value="1"/>
</dbReference>
<evidence type="ECO:0000256" key="3">
    <source>
        <dbReference type="ARBA" id="ARBA00022737"/>
    </source>
</evidence>
<dbReference type="GO" id="GO:0005524">
    <property type="term" value="F:ATP binding"/>
    <property type="evidence" value="ECO:0007669"/>
    <property type="project" value="UniProtKB-KW"/>
</dbReference>
<evidence type="ECO:0000256" key="7">
    <source>
        <dbReference type="SAM" id="Coils"/>
    </source>
</evidence>
<dbReference type="PANTHER" id="PTHR33463">
    <property type="entry name" value="NB-ARC DOMAIN-CONTAINING PROTEIN-RELATED"/>
    <property type="match status" value="1"/>
</dbReference>
<dbReference type="FunFam" id="1.10.10.10:FF:000322">
    <property type="entry name" value="Probable disease resistance protein At1g63360"/>
    <property type="match status" value="1"/>
</dbReference>
<evidence type="ECO:0000256" key="1">
    <source>
        <dbReference type="ARBA" id="ARBA00008894"/>
    </source>
</evidence>